<evidence type="ECO:0000256" key="12">
    <source>
        <dbReference type="ARBA" id="ARBA00023306"/>
    </source>
</evidence>
<dbReference type="InterPro" id="IPR050191">
    <property type="entry name" value="ATP-dep_DNA_ligase"/>
</dbReference>
<feature type="binding site" evidence="14">
    <location>
        <position position="444"/>
    </location>
    <ligand>
        <name>ATP</name>
        <dbReference type="ChEBI" id="CHEBI:30616"/>
    </ligand>
</feature>
<dbReference type="CDD" id="cd07901">
    <property type="entry name" value="Adenylation_DNA_ligase_Arch_LigB"/>
    <property type="match status" value="1"/>
</dbReference>
<dbReference type="NCBIfam" id="TIGR00574">
    <property type="entry name" value="dnl1"/>
    <property type="match status" value="1"/>
</dbReference>
<dbReference type="InterPro" id="IPR000977">
    <property type="entry name" value="DNA_ligase_ATP-dep"/>
</dbReference>
<dbReference type="GO" id="GO:0071897">
    <property type="term" value="P:DNA biosynthetic process"/>
    <property type="evidence" value="ECO:0007669"/>
    <property type="project" value="InterPro"/>
</dbReference>
<keyword evidence="8 14" id="KW-0067">ATP-binding</keyword>
<feature type="binding site" evidence="14">
    <location>
        <position position="252"/>
    </location>
    <ligand>
        <name>ATP</name>
        <dbReference type="ChEBI" id="CHEBI:30616"/>
    </ligand>
</feature>
<feature type="binding site" evidence="14">
    <location>
        <position position="292"/>
    </location>
    <ligand>
        <name>ATP</name>
        <dbReference type="ChEBI" id="CHEBI:30616"/>
    </ligand>
</feature>
<name>A0A2M8EJG9_UNCKA</name>
<comment type="catalytic activity">
    <reaction evidence="13 14">
        <text>ATP + (deoxyribonucleotide)n-3'-hydroxyl + 5'-phospho-(deoxyribonucleotide)m = (deoxyribonucleotide)n+m + AMP + diphosphate.</text>
        <dbReference type="EC" id="6.5.1.1"/>
    </reaction>
</comment>
<feature type="active site" description="N6-AMP-lysine intermediate" evidence="14">
    <location>
        <position position="254"/>
    </location>
</feature>
<dbReference type="PROSITE" id="PS50160">
    <property type="entry name" value="DNA_LIGASE_A3"/>
    <property type="match status" value="1"/>
</dbReference>
<dbReference type="FunFam" id="1.10.3260.10:FF:000007">
    <property type="entry name" value="DNA ligase"/>
    <property type="match status" value="1"/>
</dbReference>
<keyword evidence="5 14" id="KW-0479">Metal-binding</keyword>
<keyword evidence="6 14" id="KW-0547">Nucleotide-binding</keyword>
<evidence type="ECO:0000256" key="6">
    <source>
        <dbReference type="ARBA" id="ARBA00022741"/>
    </source>
</evidence>
<reference evidence="18" key="1">
    <citation type="submission" date="2017-09" db="EMBL/GenBank/DDBJ databases">
        <title>Depth-based differentiation of microbial function through sediment-hosted aquifers and enrichment of novel symbionts in the deep terrestrial subsurface.</title>
        <authorList>
            <person name="Probst A.J."/>
            <person name="Ladd B."/>
            <person name="Jarett J.K."/>
            <person name="Geller-Mcgrath D.E."/>
            <person name="Sieber C.M.K."/>
            <person name="Emerson J.B."/>
            <person name="Anantharaman K."/>
            <person name="Thomas B.C."/>
            <person name="Malmstrom R."/>
            <person name="Stieglmeier M."/>
            <person name="Klingl A."/>
            <person name="Woyke T."/>
            <person name="Ryan C.M."/>
            <person name="Banfield J.F."/>
        </authorList>
    </citation>
    <scope>NUCLEOTIDE SEQUENCE [LARGE SCALE GENOMIC DNA]</scope>
</reference>
<keyword evidence="7 14" id="KW-0227">DNA damage</keyword>
<evidence type="ECO:0000256" key="11">
    <source>
        <dbReference type="ARBA" id="ARBA00023204"/>
    </source>
</evidence>
<keyword evidence="3 14" id="KW-0132">Cell division</keyword>
<feature type="binding site" evidence="14">
    <location>
        <position position="259"/>
    </location>
    <ligand>
        <name>ATP</name>
        <dbReference type="ChEBI" id="CHEBI:30616"/>
    </ligand>
</feature>
<dbReference type="GO" id="GO:0005524">
    <property type="term" value="F:ATP binding"/>
    <property type="evidence" value="ECO:0007669"/>
    <property type="project" value="UniProtKB-UniRule"/>
</dbReference>
<organism evidence="17 18">
    <name type="scientific">candidate division WWE3 bacterium CG_4_9_14_0_2_um_filter_48_10</name>
    <dbReference type="NCBI Taxonomy" id="1975078"/>
    <lineage>
        <taxon>Bacteria</taxon>
        <taxon>Katanobacteria</taxon>
    </lineage>
</organism>
<keyword evidence="4 14" id="KW-0235">DNA replication</keyword>
<dbReference type="GO" id="GO:0006273">
    <property type="term" value="P:lagging strand elongation"/>
    <property type="evidence" value="ECO:0007669"/>
    <property type="project" value="TreeGrafter"/>
</dbReference>
<dbReference type="InterPro" id="IPR036599">
    <property type="entry name" value="DNA_ligase_N_sf"/>
</dbReference>
<evidence type="ECO:0000256" key="9">
    <source>
        <dbReference type="ARBA" id="ARBA00022842"/>
    </source>
</evidence>
<evidence type="ECO:0000256" key="3">
    <source>
        <dbReference type="ARBA" id="ARBA00022618"/>
    </source>
</evidence>
<evidence type="ECO:0000256" key="15">
    <source>
        <dbReference type="RuleBase" id="RU004196"/>
    </source>
</evidence>
<evidence type="ECO:0000256" key="2">
    <source>
        <dbReference type="ARBA" id="ARBA00022598"/>
    </source>
</evidence>
<dbReference type="HAMAP" id="MF_00407">
    <property type="entry name" value="DNA_ligase"/>
    <property type="match status" value="1"/>
</dbReference>
<dbReference type="Gene3D" id="2.40.50.140">
    <property type="entry name" value="Nucleic acid-binding proteins"/>
    <property type="match status" value="1"/>
</dbReference>
<dbReference type="EC" id="6.5.1.1" evidence="14"/>
<comment type="caution">
    <text evidence="17">The sequence shown here is derived from an EMBL/GenBank/DDBJ whole genome shotgun (WGS) entry which is preliminary data.</text>
</comment>
<dbReference type="Gene3D" id="1.10.3260.10">
    <property type="entry name" value="DNA ligase, ATP-dependent, N-terminal domain"/>
    <property type="match status" value="1"/>
</dbReference>
<keyword evidence="10 14" id="KW-0233">DNA recombination</keyword>
<evidence type="ECO:0000256" key="5">
    <source>
        <dbReference type="ARBA" id="ARBA00022723"/>
    </source>
</evidence>
<dbReference type="PANTHER" id="PTHR45674">
    <property type="entry name" value="DNA LIGASE 1/3 FAMILY MEMBER"/>
    <property type="match status" value="1"/>
</dbReference>
<evidence type="ECO:0000256" key="8">
    <source>
        <dbReference type="ARBA" id="ARBA00022840"/>
    </source>
</evidence>
<dbReference type="Pfam" id="PF04679">
    <property type="entry name" value="DNA_ligase_A_C"/>
    <property type="match status" value="1"/>
</dbReference>
<feature type="binding site" evidence="14">
    <location>
        <position position="438"/>
    </location>
    <ligand>
        <name>ATP</name>
        <dbReference type="ChEBI" id="CHEBI:30616"/>
    </ligand>
</feature>
<dbReference type="GO" id="GO:0006281">
    <property type="term" value="P:DNA repair"/>
    <property type="evidence" value="ECO:0007669"/>
    <property type="project" value="UniProtKB-UniRule"/>
</dbReference>
<dbReference type="Pfam" id="PF04675">
    <property type="entry name" value="DNA_ligase_A_N"/>
    <property type="match status" value="1"/>
</dbReference>
<comment type="cofactor">
    <cofactor evidence="14">
        <name>Mg(2+)</name>
        <dbReference type="ChEBI" id="CHEBI:18420"/>
    </cofactor>
</comment>
<keyword evidence="2 14" id="KW-0436">Ligase</keyword>
<dbReference type="SUPFAM" id="SSF56091">
    <property type="entry name" value="DNA ligase/mRNA capping enzyme, catalytic domain"/>
    <property type="match status" value="1"/>
</dbReference>
<accession>A0A2M8EJG9</accession>
<keyword evidence="12 14" id="KW-0131">Cell cycle</keyword>
<evidence type="ECO:0000256" key="4">
    <source>
        <dbReference type="ARBA" id="ARBA00022705"/>
    </source>
</evidence>
<evidence type="ECO:0000313" key="17">
    <source>
        <dbReference type="EMBL" id="PJC22870.1"/>
    </source>
</evidence>
<evidence type="ECO:0000256" key="1">
    <source>
        <dbReference type="ARBA" id="ARBA00007572"/>
    </source>
</evidence>
<feature type="domain" description="ATP-dependent DNA ligase family profile" evidence="16">
    <location>
        <begin position="350"/>
        <end position="474"/>
    </location>
</feature>
<evidence type="ECO:0000256" key="10">
    <source>
        <dbReference type="ARBA" id="ARBA00023172"/>
    </source>
</evidence>
<gene>
    <name evidence="14" type="primary">lig</name>
    <name evidence="17" type="ORF">CO059_01475</name>
</gene>
<dbReference type="GO" id="GO:0006310">
    <property type="term" value="P:DNA recombination"/>
    <property type="evidence" value="ECO:0007669"/>
    <property type="project" value="UniProtKB-UniRule"/>
</dbReference>
<evidence type="ECO:0000256" key="13">
    <source>
        <dbReference type="ARBA" id="ARBA00034003"/>
    </source>
</evidence>
<dbReference type="InterPro" id="IPR022865">
    <property type="entry name" value="DNA_ligae_ATP-dep_bac/arc"/>
</dbReference>
<evidence type="ECO:0000256" key="7">
    <source>
        <dbReference type="ARBA" id="ARBA00022763"/>
    </source>
</evidence>
<dbReference type="Proteomes" id="UP000228781">
    <property type="component" value="Unassembled WGS sequence"/>
</dbReference>
<keyword evidence="9 14" id="KW-0460">Magnesium</keyword>
<evidence type="ECO:0000259" key="16">
    <source>
        <dbReference type="PROSITE" id="PS50160"/>
    </source>
</evidence>
<proteinExistence type="inferred from homology"/>
<dbReference type="SUPFAM" id="SSF50249">
    <property type="entry name" value="Nucleic acid-binding proteins"/>
    <property type="match status" value="1"/>
</dbReference>
<dbReference type="GO" id="GO:0003910">
    <property type="term" value="F:DNA ligase (ATP) activity"/>
    <property type="evidence" value="ECO:0007669"/>
    <property type="project" value="UniProtKB-UniRule"/>
</dbReference>
<protein>
    <recommendedName>
        <fullName evidence="14">Probable DNA ligase</fullName>
        <ecNumber evidence="14">6.5.1.1</ecNumber>
    </recommendedName>
    <alternativeName>
        <fullName evidence="14">Polydeoxyribonucleotide synthase [ATP]</fullName>
    </alternativeName>
</protein>
<dbReference type="InterPro" id="IPR012340">
    <property type="entry name" value="NA-bd_OB-fold"/>
</dbReference>
<evidence type="ECO:0000313" key="18">
    <source>
        <dbReference type="Proteomes" id="UP000228781"/>
    </source>
</evidence>
<keyword evidence="11 14" id="KW-0234">DNA repair</keyword>
<dbReference type="GO" id="GO:0051301">
    <property type="term" value="P:cell division"/>
    <property type="evidence" value="ECO:0007669"/>
    <property type="project" value="UniProtKB-KW"/>
</dbReference>
<evidence type="ECO:0000256" key="14">
    <source>
        <dbReference type="HAMAP-Rule" id="MF_00407"/>
    </source>
</evidence>
<dbReference type="Gene3D" id="3.30.470.30">
    <property type="entry name" value="DNA ligase/mRNA capping enzyme"/>
    <property type="match status" value="1"/>
</dbReference>
<sequence>MQFSKLSEYLTKIEATASRNEITVIIADLLEKSSRDEIDKICYLSLGRLAPLYVGIEFNLAEKMMVKVLSLAYGTDESQARNLYKSKGDLGEVAQELSLKLKVQSSKLSVVEVYEKLREIAEVSGTGSQEKKVQWMAELLQKLDPLSARYLVRIPVGKLRLGFSDLTILDALSWMAVGDKSKREEIEEAFNARADIGQIAQIIKEKGGLKGLKGVKVSLGVPIMPALCQRLPTPEEMIEKMAPQAQDKVAAEPKYDGTRLQIHFSRKRKWEEKEAQLSFDTKPVGFVRTFTRNLENTTHMFPDLVQAVFEEVDAQEAILDCEAIGFDPKTGRFLPFQETIKRKRKYEIGKTAKEIPLKFFCFDILYKDGKDLLDLPFSQRREVLEKILPSRNKTILLSPQIVTDDPQELRQYHGEQRRKGLEGVVVKKWEAPYDPGRRGYTWVKFKEEEGKKGGGLADTLDCLVMGYNRGKGRRTQFGIGAFLVGVRKGERFLTVSKIGTGKGLTDEQWMEMHRRCEKAKTKEKPKEYQVSKSLVPDVWCAPKIVVEIKADNITKSPTHTAAYALRFPRLVRFRDDKSPEQATTLGEAEKLFRLQKER</sequence>
<dbReference type="Pfam" id="PF01068">
    <property type="entry name" value="DNA_ligase_A_M"/>
    <property type="match status" value="1"/>
</dbReference>
<dbReference type="GO" id="GO:0003677">
    <property type="term" value="F:DNA binding"/>
    <property type="evidence" value="ECO:0007669"/>
    <property type="project" value="InterPro"/>
</dbReference>
<dbReference type="EMBL" id="PFSK01000017">
    <property type="protein sequence ID" value="PJC22870.1"/>
    <property type="molecule type" value="Genomic_DNA"/>
</dbReference>
<feature type="binding site" evidence="14">
    <location>
        <position position="322"/>
    </location>
    <ligand>
        <name>ATP</name>
        <dbReference type="ChEBI" id="CHEBI:30616"/>
    </ligand>
</feature>
<dbReference type="InterPro" id="IPR012309">
    <property type="entry name" value="DNA_ligase_ATP-dep_C"/>
</dbReference>
<dbReference type="InterPro" id="IPR012310">
    <property type="entry name" value="DNA_ligase_ATP-dep_cent"/>
</dbReference>
<dbReference type="AlphaFoldDB" id="A0A2M8EJG9"/>
<dbReference type="InterPro" id="IPR012308">
    <property type="entry name" value="DNA_ligase_ATP-dep_N"/>
</dbReference>
<comment type="similarity">
    <text evidence="1 14 15">Belongs to the ATP-dependent DNA ligase family.</text>
</comment>
<dbReference type="SUPFAM" id="SSF117018">
    <property type="entry name" value="ATP-dependent DNA ligase DNA-binding domain"/>
    <property type="match status" value="1"/>
</dbReference>
<feature type="binding site" evidence="14">
    <location>
        <position position="362"/>
    </location>
    <ligand>
        <name>ATP</name>
        <dbReference type="ChEBI" id="CHEBI:30616"/>
    </ligand>
</feature>
<comment type="function">
    <text evidence="14">DNA ligase that seals nicks in double-stranded DNA during DNA replication, DNA recombination and DNA repair.</text>
</comment>
<dbReference type="PANTHER" id="PTHR45674:SF4">
    <property type="entry name" value="DNA LIGASE 1"/>
    <property type="match status" value="1"/>
</dbReference>
<dbReference type="GO" id="GO:0046872">
    <property type="term" value="F:metal ion binding"/>
    <property type="evidence" value="ECO:0007669"/>
    <property type="project" value="UniProtKB-KW"/>
</dbReference>